<dbReference type="GO" id="GO:0005764">
    <property type="term" value="C:lysosome"/>
    <property type="evidence" value="ECO:0007669"/>
    <property type="project" value="UniProtKB-SubCell"/>
</dbReference>
<dbReference type="EMBL" id="CAKKLH010000325">
    <property type="protein sequence ID" value="CAH0112299.1"/>
    <property type="molecule type" value="Genomic_DNA"/>
</dbReference>
<dbReference type="GO" id="GO:0005198">
    <property type="term" value="F:structural molecule activity"/>
    <property type="evidence" value="ECO:0007669"/>
    <property type="project" value="InterPro"/>
</dbReference>
<evidence type="ECO:0000256" key="13">
    <source>
        <dbReference type="PROSITE-ProRule" id="PRU00221"/>
    </source>
</evidence>
<organism evidence="14 15">
    <name type="scientific">Daphnia galeata</name>
    <dbReference type="NCBI Taxonomy" id="27404"/>
    <lineage>
        <taxon>Eukaryota</taxon>
        <taxon>Metazoa</taxon>
        <taxon>Ecdysozoa</taxon>
        <taxon>Arthropoda</taxon>
        <taxon>Crustacea</taxon>
        <taxon>Branchiopoda</taxon>
        <taxon>Diplostraca</taxon>
        <taxon>Cladocera</taxon>
        <taxon>Anomopoda</taxon>
        <taxon>Daphniidae</taxon>
        <taxon>Daphnia</taxon>
    </lineage>
</organism>
<evidence type="ECO:0000256" key="8">
    <source>
        <dbReference type="ARBA" id="ARBA00022776"/>
    </source>
</evidence>
<keyword evidence="6" id="KW-0132">Cell division</keyword>
<evidence type="ECO:0000256" key="4">
    <source>
        <dbReference type="ARBA" id="ARBA00022448"/>
    </source>
</evidence>
<dbReference type="OrthoDB" id="364224at2759"/>
<dbReference type="PROSITE" id="PS50082">
    <property type="entry name" value="WD_REPEATS_2"/>
    <property type="match status" value="2"/>
</dbReference>
<dbReference type="InterPro" id="IPR037363">
    <property type="entry name" value="Sec13/Seh1_fam"/>
</dbReference>
<feature type="repeat" description="WD" evidence="13">
    <location>
        <begin position="276"/>
        <end position="308"/>
    </location>
</feature>
<dbReference type="SMART" id="SM00320">
    <property type="entry name" value="WD40"/>
    <property type="match status" value="5"/>
</dbReference>
<dbReference type="SUPFAM" id="SSF50978">
    <property type="entry name" value="WD40 repeat-like"/>
    <property type="match status" value="1"/>
</dbReference>
<dbReference type="AlphaFoldDB" id="A0A8J2S3N4"/>
<gene>
    <name evidence="14" type="ORF">DGAL_LOCUS16014</name>
</gene>
<comment type="subcellular location">
    <subcellularLocation>
        <location evidence="2">Lysosome</location>
    </subcellularLocation>
    <subcellularLocation>
        <location evidence="1">Nucleus envelope</location>
    </subcellularLocation>
</comment>
<keyword evidence="7" id="KW-0677">Repeat</keyword>
<dbReference type="GO" id="GO:0034198">
    <property type="term" value="P:cellular response to amino acid starvation"/>
    <property type="evidence" value="ECO:0007669"/>
    <property type="project" value="TreeGrafter"/>
</dbReference>
<dbReference type="GO" id="GO:0015031">
    <property type="term" value="P:protein transport"/>
    <property type="evidence" value="ECO:0007669"/>
    <property type="project" value="UniProtKB-KW"/>
</dbReference>
<dbReference type="Proteomes" id="UP000789390">
    <property type="component" value="Unassembled WGS sequence"/>
</dbReference>
<sequence length="383" mass="42390">MFQARTINAEHKDLIHDVAYDFYGRRLATCSSDQSVKVFDLDENDEWRLTADWKTHAGSVWKVNWAHPEFGQILATCSFDRTAAIWEEIVGESGNSSQSKNQSHWVKRTSLVDSRTNVTDIKFAPKHMGLLLAMCSADGGVRIYEAPDIMNLSQWSLQQEITLKMPVSCLSWNPSFSRLHPPMLAVGSDDTNVASGGKVFLFEYSESSHRWSKAVTINAILDPVHDIAFAPNLGRSYHILGIASKDVRIVILRPSQKDAYATCPTSQLEVLEAAALVDHKSTVWRLSWNITGTILASSGDDGCLRMWKGKINCAALLSLKQSYLLSISTANYLQNWKCIAVLKGDGSGVNPEDGADRDKAVSAATTRYFKLGAISNPNHVTTH</sequence>
<protein>
    <submittedName>
        <fullName evidence="14">Uncharacterized protein</fullName>
    </submittedName>
</protein>
<evidence type="ECO:0000313" key="14">
    <source>
        <dbReference type="EMBL" id="CAH0112299.1"/>
    </source>
</evidence>
<keyword evidence="4" id="KW-0813">Transport</keyword>
<evidence type="ECO:0000256" key="6">
    <source>
        <dbReference type="ARBA" id="ARBA00022618"/>
    </source>
</evidence>
<name>A0A8J2S3N4_9CRUS</name>
<dbReference type="FunFam" id="2.130.10.10:FF:000063">
    <property type="entry name" value="SEH1 like nucleoporin"/>
    <property type="match status" value="1"/>
</dbReference>
<dbReference type="PROSITE" id="PS50294">
    <property type="entry name" value="WD_REPEATS_REGION"/>
    <property type="match status" value="1"/>
</dbReference>
<keyword evidence="11" id="KW-0539">Nucleus</keyword>
<accession>A0A8J2S3N4</accession>
<reference evidence="14" key="1">
    <citation type="submission" date="2021-11" db="EMBL/GenBank/DDBJ databases">
        <authorList>
            <person name="Schell T."/>
        </authorList>
    </citation>
    <scope>NUCLEOTIDE SEQUENCE</scope>
    <source>
        <strain evidence="14">M5</strain>
    </source>
</reference>
<dbReference type="InterPro" id="IPR001680">
    <property type="entry name" value="WD40_rpt"/>
</dbReference>
<keyword evidence="8" id="KW-0498">Mitosis</keyword>
<evidence type="ECO:0000256" key="3">
    <source>
        <dbReference type="ARBA" id="ARBA00010102"/>
    </source>
</evidence>
<dbReference type="Gene3D" id="2.130.10.10">
    <property type="entry name" value="YVTN repeat-like/Quinoprotein amine dehydrogenase"/>
    <property type="match status" value="1"/>
</dbReference>
<keyword evidence="5 13" id="KW-0853">WD repeat</keyword>
<evidence type="ECO:0000256" key="11">
    <source>
        <dbReference type="ARBA" id="ARBA00023242"/>
    </source>
</evidence>
<dbReference type="PANTHER" id="PTHR11024">
    <property type="entry name" value="NUCLEAR PORE COMPLEX PROTEIN SEC13 / SEH1 FAMILY MEMBER"/>
    <property type="match status" value="1"/>
</dbReference>
<feature type="repeat" description="WD" evidence="13">
    <location>
        <begin position="8"/>
        <end position="49"/>
    </location>
</feature>
<keyword evidence="9" id="KW-0653">Protein transport</keyword>
<proteinExistence type="inferred from homology"/>
<dbReference type="Pfam" id="PF00400">
    <property type="entry name" value="WD40"/>
    <property type="match status" value="3"/>
</dbReference>
<evidence type="ECO:0000256" key="5">
    <source>
        <dbReference type="ARBA" id="ARBA00022574"/>
    </source>
</evidence>
<evidence type="ECO:0000256" key="9">
    <source>
        <dbReference type="ARBA" id="ARBA00022927"/>
    </source>
</evidence>
<comment type="caution">
    <text evidence="14">The sequence shown here is derived from an EMBL/GenBank/DDBJ whole genome shotgun (WGS) entry which is preliminary data.</text>
</comment>
<dbReference type="GO" id="GO:0051301">
    <property type="term" value="P:cell division"/>
    <property type="evidence" value="ECO:0007669"/>
    <property type="project" value="UniProtKB-KW"/>
</dbReference>
<evidence type="ECO:0000256" key="10">
    <source>
        <dbReference type="ARBA" id="ARBA00023228"/>
    </source>
</evidence>
<keyword evidence="12" id="KW-0131">Cell cycle</keyword>
<evidence type="ECO:0000256" key="12">
    <source>
        <dbReference type="ARBA" id="ARBA00023306"/>
    </source>
</evidence>
<evidence type="ECO:0000256" key="2">
    <source>
        <dbReference type="ARBA" id="ARBA00004371"/>
    </source>
</evidence>
<comment type="similarity">
    <text evidence="3">Belongs to the WD repeat SEC13 family.</text>
</comment>
<keyword evidence="10" id="KW-0458">Lysosome</keyword>
<dbReference type="GO" id="GO:1904263">
    <property type="term" value="P:positive regulation of TORC1 signaling"/>
    <property type="evidence" value="ECO:0007669"/>
    <property type="project" value="TreeGrafter"/>
</dbReference>
<evidence type="ECO:0000256" key="1">
    <source>
        <dbReference type="ARBA" id="ARBA00004259"/>
    </source>
</evidence>
<dbReference type="InterPro" id="IPR015943">
    <property type="entry name" value="WD40/YVTN_repeat-like_dom_sf"/>
</dbReference>
<dbReference type="GO" id="GO:0035859">
    <property type="term" value="C:Seh1-associated complex"/>
    <property type="evidence" value="ECO:0007669"/>
    <property type="project" value="TreeGrafter"/>
</dbReference>
<keyword evidence="15" id="KW-1185">Reference proteome</keyword>
<dbReference type="PANTHER" id="PTHR11024:SF3">
    <property type="entry name" value="NUCLEOPORIN SEH1"/>
    <property type="match status" value="1"/>
</dbReference>
<evidence type="ECO:0000313" key="15">
    <source>
        <dbReference type="Proteomes" id="UP000789390"/>
    </source>
</evidence>
<dbReference type="InterPro" id="IPR036322">
    <property type="entry name" value="WD40_repeat_dom_sf"/>
</dbReference>
<evidence type="ECO:0000256" key="7">
    <source>
        <dbReference type="ARBA" id="ARBA00022737"/>
    </source>
</evidence>
<dbReference type="GO" id="GO:0031080">
    <property type="term" value="C:nuclear pore outer ring"/>
    <property type="evidence" value="ECO:0007669"/>
    <property type="project" value="TreeGrafter"/>
</dbReference>